<dbReference type="GO" id="GO:0046872">
    <property type="term" value="F:metal ion binding"/>
    <property type="evidence" value="ECO:0007669"/>
    <property type="project" value="UniProtKB-KW"/>
</dbReference>
<feature type="binding site" evidence="15">
    <location>
        <position position="190"/>
    </location>
    <ligand>
        <name>Ca(2+)</name>
        <dbReference type="ChEBI" id="CHEBI:29108"/>
        <label>2</label>
    </ligand>
</feature>
<dbReference type="InParanoid" id="A0A3Q7FU03"/>
<feature type="chain" id="PRO_5018538028" description="peroxidase" evidence="18">
    <location>
        <begin position="24"/>
        <end position="548"/>
    </location>
</feature>
<comment type="cofactor">
    <cofactor evidence="15">
        <name>Ca(2+)</name>
        <dbReference type="ChEBI" id="CHEBI:29108"/>
    </cofactor>
    <text evidence="15">Binds 2 calcium ions per subunit.</text>
</comment>
<dbReference type="PANTHER" id="PTHR31235">
    <property type="entry name" value="PEROXIDASE 25-RELATED"/>
    <property type="match status" value="1"/>
</dbReference>
<dbReference type="GO" id="GO:0006950">
    <property type="term" value="P:response to stress"/>
    <property type="evidence" value="ECO:0000318"/>
    <property type="project" value="GO_Central"/>
</dbReference>
<dbReference type="Gene3D" id="1.10.420.10">
    <property type="entry name" value="Peroxidase, domain 2"/>
    <property type="match status" value="1"/>
</dbReference>
<comment type="function">
    <text evidence="2">Removal of H(2)O(2), oxidation of toxic reductants, biosynthesis and degradation of lignin, suberization, auxin catabolism, response to environmental stresses such as wounding, pathogen attack and oxidative stress. These functions might be dependent on each isozyme/isoform in each plant tissue.</text>
</comment>
<evidence type="ECO:0000256" key="5">
    <source>
        <dbReference type="ARBA" id="ARBA00022559"/>
    </source>
</evidence>
<dbReference type="GO" id="GO:0042744">
    <property type="term" value="P:hydrogen peroxide catabolic process"/>
    <property type="evidence" value="ECO:0007669"/>
    <property type="project" value="InterPro"/>
</dbReference>
<dbReference type="GO" id="GO:0004601">
    <property type="term" value="F:peroxidase activity"/>
    <property type="evidence" value="ECO:0000318"/>
    <property type="project" value="GO_Central"/>
</dbReference>
<keyword evidence="8 15" id="KW-0106">Calcium</keyword>
<dbReference type="FunFam" id="1.10.420.10:FF:000006">
    <property type="entry name" value="Peroxidase"/>
    <property type="match status" value="1"/>
</dbReference>
<keyword evidence="21" id="KW-1185">Reference proteome</keyword>
<feature type="binding site" description="axial binding residue" evidence="15">
    <location>
        <position position="189"/>
    </location>
    <ligand>
        <name>heme b</name>
        <dbReference type="ChEBI" id="CHEBI:60344"/>
    </ligand>
    <ligandPart>
        <name>Fe</name>
        <dbReference type="ChEBI" id="CHEBI:18248"/>
    </ligandPart>
</feature>
<evidence type="ECO:0000256" key="16">
    <source>
        <dbReference type="PIRSR" id="PIRSR600823-4"/>
    </source>
</evidence>
<evidence type="ECO:0000256" key="1">
    <source>
        <dbReference type="ARBA" id="ARBA00000189"/>
    </source>
</evidence>
<evidence type="ECO:0000256" key="9">
    <source>
        <dbReference type="ARBA" id="ARBA00023002"/>
    </source>
</evidence>
<dbReference type="SUPFAM" id="SSF48113">
    <property type="entry name" value="Heme-dependent peroxidases"/>
    <property type="match status" value="1"/>
</dbReference>
<evidence type="ECO:0000256" key="2">
    <source>
        <dbReference type="ARBA" id="ARBA00002322"/>
    </source>
</evidence>
<evidence type="ECO:0000313" key="21">
    <source>
        <dbReference type="Proteomes" id="UP000004994"/>
    </source>
</evidence>
<keyword evidence="10 15" id="KW-0408">Iron</keyword>
<dbReference type="PRINTS" id="PR00458">
    <property type="entry name" value="PEROXIDASE"/>
</dbReference>
<evidence type="ECO:0000256" key="17">
    <source>
        <dbReference type="PIRSR" id="PIRSR600823-5"/>
    </source>
</evidence>
<evidence type="ECO:0000256" key="6">
    <source>
        <dbReference type="ARBA" id="ARBA00022617"/>
    </source>
</evidence>
<dbReference type="Gene3D" id="1.10.520.10">
    <property type="match status" value="1"/>
</dbReference>
<keyword evidence="12" id="KW-0325">Glycoprotein</keyword>
<dbReference type="GO" id="GO:0020037">
    <property type="term" value="F:heme binding"/>
    <property type="evidence" value="ECO:0007669"/>
    <property type="project" value="InterPro"/>
</dbReference>
<feature type="disulfide bond" evidence="17">
    <location>
        <begin position="66"/>
        <end position="71"/>
    </location>
</feature>
<dbReference type="EnsemblPlants" id="Solyc02g083500.3.1">
    <property type="protein sequence ID" value="Solyc02g083500.3.1"/>
    <property type="gene ID" value="Solyc02g083500.3"/>
</dbReference>
<feature type="binding site" evidence="15">
    <location>
        <position position="65"/>
    </location>
    <ligand>
        <name>Ca(2+)</name>
        <dbReference type="ChEBI" id="CHEBI:29108"/>
        <label>1</label>
    </ligand>
</feature>
<feature type="binding site" evidence="15">
    <location>
        <position position="70"/>
    </location>
    <ligand>
        <name>Ca(2+)</name>
        <dbReference type="ChEBI" id="CHEBI:29108"/>
        <label>1</label>
    </ligand>
</feature>
<evidence type="ECO:0000256" key="12">
    <source>
        <dbReference type="ARBA" id="ARBA00023180"/>
    </source>
</evidence>
<evidence type="ECO:0000256" key="18">
    <source>
        <dbReference type="SAM" id="SignalP"/>
    </source>
</evidence>
<feature type="site" description="Transition state stabilizer" evidence="16">
    <location>
        <position position="60"/>
    </location>
</feature>
<keyword evidence="5" id="KW-0575">Peroxidase</keyword>
<dbReference type="EC" id="1.11.1.7" evidence="4"/>
<feature type="domain" description="Plant heme peroxidase family profile" evidence="19">
    <location>
        <begin position="23"/>
        <end position="313"/>
    </location>
</feature>
<evidence type="ECO:0000313" key="20">
    <source>
        <dbReference type="EnsemblPlants" id="Solyc02g083500.3.1"/>
    </source>
</evidence>
<comment type="similarity">
    <text evidence="3">Belongs to the peroxidase family. Ascorbate peroxidase subfamily.</text>
</comment>
<dbReference type="GO" id="GO:0009505">
    <property type="term" value="C:plant-type cell wall"/>
    <property type="evidence" value="ECO:0000318"/>
    <property type="project" value="GO_Central"/>
</dbReference>
<evidence type="ECO:0000256" key="11">
    <source>
        <dbReference type="ARBA" id="ARBA00023157"/>
    </source>
</evidence>
<dbReference type="InterPro" id="IPR002016">
    <property type="entry name" value="Haem_peroxidase"/>
</dbReference>
<dbReference type="GO" id="GO:0006979">
    <property type="term" value="P:response to oxidative stress"/>
    <property type="evidence" value="ECO:0007669"/>
    <property type="project" value="InterPro"/>
</dbReference>
<comment type="cofactor">
    <cofactor evidence="15">
        <name>heme b</name>
        <dbReference type="ChEBI" id="CHEBI:60344"/>
    </cofactor>
    <text evidence="15">Binds 1 heme b (iron(II)-protoporphyrin IX) group per subunit.</text>
</comment>
<dbReference type="InterPro" id="IPR033905">
    <property type="entry name" value="Secretory_peroxidase"/>
</dbReference>
<keyword evidence="11 17" id="KW-1015">Disulfide bond</keyword>
<dbReference type="PRINTS" id="PR00461">
    <property type="entry name" value="PLPEROXIDASE"/>
</dbReference>
<dbReference type="PROSITE" id="PS50873">
    <property type="entry name" value="PEROXIDASE_4"/>
    <property type="match status" value="1"/>
</dbReference>
<reference evidence="20" key="2">
    <citation type="submission" date="2019-01" db="UniProtKB">
        <authorList>
            <consortium name="EnsemblPlants"/>
        </authorList>
    </citation>
    <scope>IDENTIFICATION</scope>
    <source>
        <strain evidence="20">cv. Heinz 1706</strain>
    </source>
</reference>
<dbReference type="InterPro" id="IPR010255">
    <property type="entry name" value="Haem_peroxidase_sf"/>
</dbReference>
<accession>A0A3Q7FU03</accession>
<dbReference type="GO" id="GO:0140825">
    <property type="term" value="F:lactoperoxidase activity"/>
    <property type="evidence" value="ECO:0007669"/>
    <property type="project" value="UniProtKB-EC"/>
</dbReference>
<evidence type="ECO:0000256" key="4">
    <source>
        <dbReference type="ARBA" id="ARBA00012313"/>
    </source>
</evidence>
<feature type="signal peptide" evidence="18">
    <location>
        <begin position="1"/>
        <end position="23"/>
    </location>
</feature>
<dbReference type="AlphaFoldDB" id="A0A3Q7FU03"/>
<evidence type="ECO:0000256" key="15">
    <source>
        <dbReference type="PIRSR" id="PIRSR600823-3"/>
    </source>
</evidence>
<keyword evidence="6" id="KW-0349">Heme</keyword>
<dbReference type="InterPro" id="IPR019793">
    <property type="entry name" value="Peroxidases_heam-ligand_BS"/>
</dbReference>
<keyword evidence="7 15" id="KW-0479">Metal-binding</keyword>
<dbReference type="PaxDb" id="4081-Solyc02g083490.2.1"/>
<keyword evidence="9" id="KW-0560">Oxidoreductase</keyword>
<feature type="disulfide bond" evidence="17">
    <location>
        <begin position="196"/>
        <end position="228"/>
    </location>
</feature>
<feature type="binding site" evidence="15">
    <location>
        <position position="72"/>
    </location>
    <ligand>
        <name>Ca(2+)</name>
        <dbReference type="ChEBI" id="CHEBI:29108"/>
        <label>1</label>
    </ligand>
</feature>
<dbReference type="SUPFAM" id="SSF52402">
    <property type="entry name" value="Adenine nucleotide alpha hydrolases-like"/>
    <property type="match status" value="1"/>
</dbReference>
<sequence>MAYFVPLLSTFIFFSIYYSQSNALSSNYYAKTCPQAEDIVMKVVKEEAQKDRTVPATLLRMHFHDCFLRGCDASILLSSKGKNTAEKDAPPNGSLHGFYVIDGAKRAVEAICPGVVSCADILAFAARDAVVLSGGPYWKVPKGRKDGRISRASETTLLPKPTFNISQLQQSFHQRGLSLDDLVALLGAHTLGFTHCSSFMNRIYNFNATHDIDPTLRPSFAASLKGICPLKNRAKNAGISNDPSPTTFDNTHYRLILQKKSLLFSDHSLLTIPKTKSLVYKFATSKAAFHKAFSNSMIKMSSLTGGQEARLEIVIYSPYHPAYSGSHTHKILSSTQKSYSSMAFAHCFLTVPADTTNFHTATSILTRPFSSSVSSSFSSSNLKTCSLSNFHKNLRIGLKVSVKAQASEDSAAADAFTNFKHVLLPITDRNPYLSEGSRQAAATAAAMAKKYGADITVVVIDEKGKEAYPEHETQLASIRWHLAEGGYQEFKLLERLGEGSKPTAIIGEIADDMNLDMVVMSMEAIHSKHVDANLLAEFIPCPVLLLPL</sequence>
<evidence type="ECO:0000256" key="8">
    <source>
        <dbReference type="ARBA" id="ARBA00022837"/>
    </source>
</evidence>
<feature type="binding site" evidence="15">
    <location>
        <position position="86"/>
    </location>
    <ligand>
        <name>Ca(2+)</name>
        <dbReference type="ChEBI" id="CHEBI:29108"/>
        <label>1</label>
    </ligand>
</feature>
<feature type="active site" description="Proton acceptor" evidence="13">
    <location>
        <position position="64"/>
    </location>
</feature>
<keyword evidence="18" id="KW-0732">Signal</keyword>
<feature type="disulfide bond" evidence="17">
    <location>
        <begin position="33"/>
        <end position="112"/>
    </location>
</feature>
<organism evidence="20">
    <name type="scientific">Solanum lycopersicum</name>
    <name type="common">Tomato</name>
    <name type="synonym">Lycopersicon esculentum</name>
    <dbReference type="NCBI Taxonomy" id="4081"/>
    <lineage>
        <taxon>Eukaryota</taxon>
        <taxon>Viridiplantae</taxon>
        <taxon>Streptophyta</taxon>
        <taxon>Embryophyta</taxon>
        <taxon>Tracheophyta</taxon>
        <taxon>Spermatophyta</taxon>
        <taxon>Magnoliopsida</taxon>
        <taxon>eudicotyledons</taxon>
        <taxon>Gunneridae</taxon>
        <taxon>Pentapetalae</taxon>
        <taxon>asterids</taxon>
        <taxon>lamiids</taxon>
        <taxon>Solanales</taxon>
        <taxon>Solanaceae</taxon>
        <taxon>Solanoideae</taxon>
        <taxon>Solaneae</taxon>
        <taxon>Solanum</taxon>
        <taxon>Solanum subgen. Lycopersicon</taxon>
    </lineage>
</organism>
<feature type="binding site" evidence="14">
    <location>
        <position position="159"/>
    </location>
    <ligand>
        <name>substrate</name>
    </ligand>
</feature>
<feature type="binding site" evidence="15">
    <location>
        <position position="74"/>
    </location>
    <ligand>
        <name>Ca(2+)</name>
        <dbReference type="ChEBI" id="CHEBI:29108"/>
        <label>1</label>
    </ligand>
</feature>
<feature type="binding site" evidence="15">
    <location>
        <position position="242"/>
    </location>
    <ligand>
        <name>Ca(2+)</name>
        <dbReference type="ChEBI" id="CHEBI:29108"/>
        <label>2</label>
    </ligand>
</feature>
<dbReference type="Proteomes" id="UP000004994">
    <property type="component" value="Chromosome 2"/>
</dbReference>
<dbReference type="PROSITE" id="PS00435">
    <property type="entry name" value="PEROXIDASE_1"/>
    <property type="match status" value="1"/>
</dbReference>
<evidence type="ECO:0000256" key="3">
    <source>
        <dbReference type="ARBA" id="ARBA00006873"/>
    </source>
</evidence>
<feature type="binding site" evidence="15">
    <location>
        <position position="249"/>
    </location>
    <ligand>
        <name>Ca(2+)</name>
        <dbReference type="ChEBI" id="CHEBI:29108"/>
        <label>2</label>
    </ligand>
</feature>
<dbReference type="STRING" id="4081.A0A3Q7FU03"/>
<evidence type="ECO:0000256" key="7">
    <source>
        <dbReference type="ARBA" id="ARBA00022723"/>
    </source>
</evidence>
<dbReference type="Gene3D" id="3.40.50.620">
    <property type="entry name" value="HUPs"/>
    <property type="match status" value="1"/>
</dbReference>
<reference evidence="20" key="1">
    <citation type="journal article" date="2012" name="Nature">
        <title>The tomato genome sequence provides insights into fleshy fruit evolution.</title>
        <authorList>
            <consortium name="Tomato Genome Consortium"/>
        </authorList>
    </citation>
    <scope>NUCLEOTIDE SEQUENCE [LARGE SCALE GENOMIC DNA]</scope>
    <source>
        <strain evidence="20">cv. Heinz 1706</strain>
    </source>
</reference>
<name>A0A3Q7FU03_SOLLC</name>
<dbReference type="InterPro" id="IPR000823">
    <property type="entry name" value="Peroxidase_pln"/>
</dbReference>
<dbReference type="CDD" id="cd00693">
    <property type="entry name" value="secretory_peroxidase"/>
    <property type="match status" value="1"/>
</dbReference>
<evidence type="ECO:0000256" key="13">
    <source>
        <dbReference type="PIRSR" id="PIRSR600823-1"/>
    </source>
</evidence>
<evidence type="ECO:0000256" key="14">
    <source>
        <dbReference type="PIRSR" id="PIRSR600823-2"/>
    </source>
</evidence>
<evidence type="ECO:0000259" key="19">
    <source>
        <dbReference type="PROSITE" id="PS50873"/>
    </source>
</evidence>
<proteinExistence type="inferred from homology"/>
<dbReference type="Gramene" id="Solyc02g083500.3.1">
    <property type="protein sequence ID" value="Solyc02g083500.3.1"/>
    <property type="gene ID" value="Solyc02g083500.3"/>
</dbReference>
<comment type="catalytic activity">
    <reaction evidence="1">
        <text>2 a phenolic donor + H2O2 = 2 a phenolic radical donor + 2 H2O</text>
        <dbReference type="Rhea" id="RHEA:56136"/>
        <dbReference type="ChEBI" id="CHEBI:15377"/>
        <dbReference type="ChEBI" id="CHEBI:16240"/>
        <dbReference type="ChEBI" id="CHEBI:139520"/>
        <dbReference type="ChEBI" id="CHEBI:139521"/>
        <dbReference type="EC" id="1.11.1.7"/>
    </reaction>
</comment>
<protein>
    <recommendedName>
        <fullName evidence="4">peroxidase</fullName>
        <ecNumber evidence="4">1.11.1.7</ecNumber>
    </recommendedName>
</protein>
<dbReference type="Pfam" id="PF00141">
    <property type="entry name" value="peroxidase"/>
    <property type="match status" value="1"/>
</dbReference>
<dbReference type="FunFam" id="1.10.520.10:FF:000001">
    <property type="entry name" value="Peroxidase"/>
    <property type="match status" value="1"/>
</dbReference>
<dbReference type="InterPro" id="IPR014729">
    <property type="entry name" value="Rossmann-like_a/b/a_fold"/>
</dbReference>
<evidence type="ECO:0000256" key="10">
    <source>
        <dbReference type="ARBA" id="ARBA00023004"/>
    </source>
</evidence>